<dbReference type="InterPro" id="IPR036259">
    <property type="entry name" value="MFS_trans_sf"/>
</dbReference>
<dbReference type="EMBL" id="CP134186">
    <property type="protein sequence ID" value="WPB00714.1"/>
    <property type="molecule type" value="Genomic_DNA"/>
</dbReference>
<dbReference type="Pfam" id="PF07690">
    <property type="entry name" value="MFS_1"/>
    <property type="match status" value="1"/>
</dbReference>
<feature type="transmembrane region" description="Helical" evidence="7">
    <location>
        <begin position="72"/>
        <end position="95"/>
    </location>
</feature>
<dbReference type="Proteomes" id="UP001302367">
    <property type="component" value="Chromosome 3"/>
</dbReference>
<dbReference type="SUPFAM" id="SSF103473">
    <property type="entry name" value="MFS general substrate transporter"/>
    <property type="match status" value="1"/>
</dbReference>
<evidence type="ECO:0000256" key="1">
    <source>
        <dbReference type="ARBA" id="ARBA00004141"/>
    </source>
</evidence>
<dbReference type="EMBL" id="LKMD01000101">
    <property type="protein sequence ID" value="PIA99327.1"/>
    <property type="molecule type" value="Genomic_DNA"/>
</dbReference>
<feature type="transmembrane region" description="Helical" evidence="7">
    <location>
        <begin position="144"/>
        <end position="161"/>
    </location>
</feature>
<dbReference type="GO" id="GO:0022857">
    <property type="term" value="F:transmembrane transporter activity"/>
    <property type="evidence" value="ECO:0007669"/>
    <property type="project" value="InterPro"/>
</dbReference>
<feature type="transmembrane region" description="Helical" evidence="7">
    <location>
        <begin position="167"/>
        <end position="189"/>
    </location>
</feature>
<organism evidence="9 11">
    <name type="scientific">Cercospora beticola</name>
    <name type="common">Sugarbeet leaf spot fungus</name>
    <dbReference type="NCBI Taxonomy" id="122368"/>
    <lineage>
        <taxon>Eukaryota</taxon>
        <taxon>Fungi</taxon>
        <taxon>Dikarya</taxon>
        <taxon>Ascomycota</taxon>
        <taxon>Pezizomycotina</taxon>
        <taxon>Dothideomycetes</taxon>
        <taxon>Dothideomycetidae</taxon>
        <taxon>Mycosphaerellales</taxon>
        <taxon>Mycosphaerellaceae</taxon>
        <taxon>Cercospora</taxon>
    </lineage>
</organism>
<keyword evidence="5 7" id="KW-0472">Membrane</keyword>
<dbReference type="OrthoDB" id="5403280at2759"/>
<reference evidence="10 12" key="2">
    <citation type="submission" date="2023-09" db="EMBL/GenBank/DDBJ databases">
        <title>Complete-Gapless Cercospora beticola genome.</title>
        <authorList>
            <person name="Wyatt N.A."/>
            <person name="Spanner R.E."/>
            <person name="Bolton M.D."/>
        </authorList>
    </citation>
    <scope>NUCLEOTIDE SEQUENCE [LARGE SCALE GENOMIC DNA]</scope>
    <source>
        <strain evidence="10">Cb09-40</strain>
    </source>
</reference>
<evidence type="ECO:0000256" key="4">
    <source>
        <dbReference type="ARBA" id="ARBA00022989"/>
    </source>
</evidence>
<keyword evidence="12" id="KW-1185">Reference proteome</keyword>
<feature type="transmembrane region" description="Helical" evidence="7">
    <location>
        <begin position="233"/>
        <end position="252"/>
    </location>
</feature>
<evidence type="ECO:0000313" key="12">
    <source>
        <dbReference type="Proteomes" id="UP001302367"/>
    </source>
</evidence>
<name>A0A2G5I3F5_CERBT</name>
<dbReference type="InterPro" id="IPR011701">
    <property type="entry name" value="MFS"/>
</dbReference>
<gene>
    <name evidence="9" type="ORF">CB0940_03539</name>
    <name evidence="10" type="ORF">RHO25_005334</name>
</gene>
<feature type="transmembrane region" description="Helical" evidence="7">
    <location>
        <begin position="300"/>
        <end position="326"/>
    </location>
</feature>
<evidence type="ECO:0000313" key="10">
    <source>
        <dbReference type="EMBL" id="WPB00714.1"/>
    </source>
</evidence>
<dbReference type="AlphaFoldDB" id="A0A2G5I3F5"/>
<evidence type="ECO:0000259" key="8">
    <source>
        <dbReference type="PROSITE" id="PS50850"/>
    </source>
</evidence>
<evidence type="ECO:0000256" key="6">
    <source>
        <dbReference type="SAM" id="MobiDB-lite"/>
    </source>
</evidence>
<feature type="transmembrane region" description="Helical" evidence="7">
    <location>
        <begin position="486"/>
        <end position="507"/>
    </location>
</feature>
<evidence type="ECO:0000256" key="2">
    <source>
        <dbReference type="ARBA" id="ARBA00008335"/>
    </source>
</evidence>
<feature type="transmembrane region" description="Helical" evidence="7">
    <location>
        <begin position="416"/>
        <end position="440"/>
    </location>
</feature>
<feature type="compositionally biased region" description="Polar residues" evidence="6">
    <location>
        <begin position="33"/>
        <end position="44"/>
    </location>
</feature>
<evidence type="ECO:0000256" key="5">
    <source>
        <dbReference type="ARBA" id="ARBA00023136"/>
    </source>
</evidence>
<feature type="transmembrane region" description="Helical" evidence="7">
    <location>
        <begin position="346"/>
        <end position="369"/>
    </location>
</feature>
<dbReference type="PROSITE" id="PS50850">
    <property type="entry name" value="MFS"/>
    <property type="match status" value="1"/>
</dbReference>
<evidence type="ECO:0000256" key="7">
    <source>
        <dbReference type="SAM" id="Phobius"/>
    </source>
</evidence>
<comment type="similarity">
    <text evidence="2">Belongs to the major facilitator superfamily.</text>
</comment>
<dbReference type="PANTHER" id="PTHR23502:SF52">
    <property type="entry name" value="MULTIDRUG TRANSPORTER, PUTATIVE (AFU_ORTHOLOGUE AFUA_2G17730)-RELATED"/>
    <property type="match status" value="1"/>
</dbReference>
<dbReference type="PANTHER" id="PTHR23502">
    <property type="entry name" value="MAJOR FACILITATOR SUPERFAMILY"/>
    <property type="match status" value="1"/>
</dbReference>
<accession>A0A2G5I3F5</accession>
<keyword evidence="3 7" id="KW-0812">Transmembrane</keyword>
<feature type="transmembrane region" description="Helical" evidence="7">
    <location>
        <begin position="390"/>
        <end position="410"/>
    </location>
</feature>
<dbReference type="Gene3D" id="1.20.1250.20">
    <property type="entry name" value="MFS general substrate transporter like domains"/>
    <property type="match status" value="1"/>
</dbReference>
<dbReference type="FunFam" id="1.20.1250.20:FF:000082">
    <property type="entry name" value="MFS multidrug transporter, putative"/>
    <property type="match status" value="1"/>
</dbReference>
<keyword evidence="4 7" id="KW-1133">Transmembrane helix</keyword>
<feature type="transmembrane region" description="Helical" evidence="7">
    <location>
        <begin position="201"/>
        <end position="221"/>
    </location>
</feature>
<comment type="subcellular location">
    <subcellularLocation>
        <location evidence="1">Membrane</location>
        <topology evidence="1">Multi-pass membrane protein</topology>
    </subcellularLocation>
</comment>
<dbReference type="Proteomes" id="UP000230605">
    <property type="component" value="Chromosome 3"/>
</dbReference>
<reference evidence="9 11" key="1">
    <citation type="submission" date="2015-10" db="EMBL/GenBank/DDBJ databases">
        <title>The cercosporin biosynthetic gene cluster was horizontally transferred to several fungal lineages and shown to be expanded in Cercospora beticola based on microsynteny with recipient genomes.</title>
        <authorList>
            <person name="De Jonge R."/>
            <person name="Ebert M.K."/>
            <person name="Suttle J.C."/>
            <person name="Jurick Ii W.M."/>
            <person name="Secor G.A."/>
            <person name="Thomma B.P."/>
            <person name="Van De Peer Y."/>
            <person name="Bolton M.D."/>
        </authorList>
    </citation>
    <scope>NUCLEOTIDE SEQUENCE [LARGE SCALE GENOMIC DNA]</scope>
    <source>
        <strain evidence="9 11">09-40</strain>
    </source>
</reference>
<feature type="transmembrane region" description="Helical" evidence="7">
    <location>
        <begin position="115"/>
        <end position="135"/>
    </location>
</feature>
<protein>
    <submittedName>
        <fullName evidence="9">Putative MFS-type transporter</fullName>
    </submittedName>
</protein>
<feature type="transmembrane region" description="Helical" evidence="7">
    <location>
        <begin position="452"/>
        <end position="474"/>
    </location>
</feature>
<proteinExistence type="inferred from homology"/>
<sequence length="530" mass="58508">MSTLEEGRGRKWQQADSTLGPHTDPPKLEPETSPASSKITSPQSKQDETTILDWNGPDDPRSPYNWSSTRKWMTAALTLFGTFILTLNGTAITIAAEEISTEFNIEDSATFSNTYWMVFSWNMGGAFFVLFLPLLEDFGVRRPYLSFYGLFLAMMIPQAVAQNFATLIVTRIIAGGSVAVLANTIASAIPDMWETDEARSVPVGLYILLYVTGNTAGPVIFSPVMQFIGNWRWIFYIQLIVYGAMAPVYLIFLPETRGHTILGNEARRIRKETGKPIYTAEETHALQVRQRLIKSVTRPLYLLSTEPVLLASTIWSAFALGLVFAFTQSSEQVFQELYGWNSWQCGYIQGAVVIGELLGWPITIYGTSLHLKSAKRNTEEPGQPIPEARLYVSVLGSFLGITGGMFVYAWTSFDYIPWIAPAIGLTMVGFGIQIVVCVIADYVVDLYAASDYAGSAIAAVVVGEQIVAAALPLTEASMYTNLGFQWASSLLGFIALLLSIIPLLFIWQGRKLRERSPFMKSGGQSMAVKS</sequence>
<feature type="region of interest" description="Disordered" evidence="6">
    <location>
        <begin position="1"/>
        <end position="61"/>
    </location>
</feature>
<evidence type="ECO:0000313" key="9">
    <source>
        <dbReference type="EMBL" id="PIA99327.1"/>
    </source>
</evidence>
<evidence type="ECO:0000313" key="11">
    <source>
        <dbReference type="Proteomes" id="UP000230605"/>
    </source>
</evidence>
<evidence type="ECO:0000256" key="3">
    <source>
        <dbReference type="ARBA" id="ARBA00022692"/>
    </source>
</evidence>
<feature type="domain" description="Major facilitator superfamily (MFS) profile" evidence="8">
    <location>
        <begin position="74"/>
        <end position="510"/>
    </location>
</feature>
<dbReference type="InterPro" id="IPR020846">
    <property type="entry name" value="MFS_dom"/>
</dbReference>
<dbReference type="GO" id="GO:0005886">
    <property type="term" value="C:plasma membrane"/>
    <property type="evidence" value="ECO:0007669"/>
    <property type="project" value="TreeGrafter"/>
</dbReference>